<accession>A0ABQ1ZPY5</accession>
<evidence type="ECO:0000256" key="1">
    <source>
        <dbReference type="SAM" id="Phobius"/>
    </source>
</evidence>
<keyword evidence="3" id="KW-1185">Reference proteome</keyword>
<keyword evidence="1" id="KW-0472">Membrane</keyword>
<organism evidence="2 3">
    <name type="scientific">Saccharibacillus endophyticus</name>
    <dbReference type="NCBI Taxonomy" id="2060666"/>
    <lineage>
        <taxon>Bacteria</taxon>
        <taxon>Bacillati</taxon>
        <taxon>Bacillota</taxon>
        <taxon>Bacilli</taxon>
        <taxon>Bacillales</taxon>
        <taxon>Paenibacillaceae</taxon>
        <taxon>Saccharibacillus</taxon>
    </lineage>
</organism>
<name>A0ABQ1ZPY5_9BACL</name>
<feature type="transmembrane region" description="Helical" evidence="1">
    <location>
        <begin position="249"/>
        <end position="268"/>
    </location>
</feature>
<keyword evidence="1" id="KW-0812">Transmembrane</keyword>
<dbReference type="Proteomes" id="UP000605427">
    <property type="component" value="Unassembled WGS sequence"/>
</dbReference>
<evidence type="ECO:0008006" key="4">
    <source>
        <dbReference type="Google" id="ProtNLM"/>
    </source>
</evidence>
<protein>
    <recommendedName>
        <fullName evidence="4">DUF2157 domain-containing protein</fullName>
    </recommendedName>
</protein>
<comment type="caution">
    <text evidence="2">The sequence shown here is derived from an EMBL/GenBank/DDBJ whole genome shotgun (WGS) entry which is preliminary data.</text>
</comment>
<feature type="transmembrane region" description="Helical" evidence="1">
    <location>
        <begin position="192"/>
        <end position="213"/>
    </location>
</feature>
<feature type="transmembrane region" description="Helical" evidence="1">
    <location>
        <begin position="220"/>
        <end position="237"/>
    </location>
</feature>
<feature type="transmembrane region" description="Helical" evidence="1">
    <location>
        <begin position="83"/>
        <end position="103"/>
    </location>
</feature>
<evidence type="ECO:0000313" key="3">
    <source>
        <dbReference type="Proteomes" id="UP000605427"/>
    </source>
</evidence>
<gene>
    <name evidence="2" type="ORF">GCM10007362_14040</name>
</gene>
<dbReference type="EMBL" id="BMDD01000001">
    <property type="protein sequence ID" value="GGH74186.1"/>
    <property type="molecule type" value="Genomic_DNA"/>
</dbReference>
<feature type="transmembrane region" description="Helical" evidence="1">
    <location>
        <begin position="59"/>
        <end position="77"/>
    </location>
</feature>
<feature type="transmembrane region" description="Helical" evidence="1">
    <location>
        <begin position="145"/>
        <end position="162"/>
    </location>
</feature>
<keyword evidence="1" id="KW-1133">Transmembrane helix</keyword>
<reference evidence="3" key="1">
    <citation type="journal article" date="2019" name="Int. J. Syst. Evol. Microbiol.">
        <title>The Global Catalogue of Microorganisms (GCM) 10K type strain sequencing project: providing services to taxonomists for standard genome sequencing and annotation.</title>
        <authorList>
            <consortium name="The Broad Institute Genomics Platform"/>
            <consortium name="The Broad Institute Genome Sequencing Center for Infectious Disease"/>
            <person name="Wu L."/>
            <person name="Ma J."/>
        </authorList>
    </citation>
    <scope>NUCLEOTIDE SEQUENCE [LARGE SCALE GENOMIC DNA]</scope>
    <source>
        <strain evidence="3">CCM 8702</strain>
    </source>
</reference>
<proteinExistence type="predicted"/>
<sequence>MEREKKRVIIMEIENWRKGKLLPEHYCDFLLNLYDDEQTQPKKKSTLSVSSLQQGNFKLWALSFVSVALIFLIGFYFRILDWPFQAAAIAALVSFCYGLGTYARGRAWMGGMGGQMLYAIGSLVLLALGAWMIRLNGWPVEMSMLGLIAACAVVWLAVGMIVPSGLLHYSGWGALILLYAKFFGQMNPGASWPMLQLLWLPLSALLLWLSWLAHHKAKRFASIYFAVGVTLWFMPELDSLLLRQNAPDGIILYILGKLALAFIFLFIWRKKWIAWVSV</sequence>
<evidence type="ECO:0000313" key="2">
    <source>
        <dbReference type="EMBL" id="GGH74186.1"/>
    </source>
</evidence>
<feature type="transmembrane region" description="Helical" evidence="1">
    <location>
        <begin position="169"/>
        <end position="186"/>
    </location>
</feature>
<feature type="transmembrane region" description="Helical" evidence="1">
    <location>
        <begin position="115"/>
        <end position="133"/>
    </location>
</feature>